<proteinExistence type="predicted"/>
<organism evidence="1 2">
    <name type="scientific">Hyaloscypha variabilis (strain UAMH 11265 / GT02V1 / F)</name>
    <name type="common">Meliniomyces variabilis</name>
    <dbReference type="NCBI Taxonomy" id="1149755"/>
    <lineage>
        <taxon>Eukaryota</taxon>
        <taxon>Fungi</taxon>
        <taxon>Dikarya</taxon>
        <taxon>Ascomycota</taxon>
        <taxon>Pezizomycotina</taxon>
        <taxon>Leotiomycetes</taxon>
        <taxon>Helotiales</taxon>
        <taxon>Hyaloscyphaceae</taxon>
        <taxon>Hyaloscypha</taxon>
        <taxon>Hyaloscypha variabilis</taxon>
    </lineage>
</organism>
<sequence length="68" mass="7385">RSKLLGIASLKAEAGDTFCVLFSGQMPFVLGEQDSQYNMIGECYLHGIIDEDAVSKLETEAEEERSGG</sequence>
<dbReference type="Proteomes" id="UP000235786">
    <property type="component" value="Unassembled WGS sequence"/>
</dbReference>
<reference evidence="1 2" key="1">
    <citation type="submission" date="2016-04" db="EMBL/GenBank/DDBJ databases">
        <title>A degradative enzymes factory behind the ericoid mycorrhizal symbiosis.</title>
        <authorList>
            <consortium name="DOE Joint Genome Institute"/>
            <person name="Martino E."/>
            <person name="Morin E."/>
            <person name="Grelet G."/>
            <person name="Kuo A."/>
            <person name="Kohler A."/>
            <person name="Daghino S."/>
            <person name="Barry K."/>
            <person name="Choi C."/>
            <person name="Cichocki N."/>
            <person name="Clum A."/>
            <person name="Copeland A."/>
            <person name="Hainaut M."/>
            <person name="Haridas S."/>
            <person name="Labutti K."/>
            <person name="Lindquist E."/>
            <person name="Lipzen A."/>
            <person name="Khouja H.-R."/>
            <person name="Murat C."/>
            <person name="Ohm R."/>
            <person name="Olson A."/>
            <person name="Spatafora J."/>
            <person name="Veneault-Fourrey C."/>
            <person name="Henrissat B."/>
            <person name="Grigoriev I."/>
            <person name="Martin F."/>
            <person name="Perotto S."/>
        </authorList>
    </citation>
    <scope>NUCLEOTIDE SEQUENCE [LARGE SCALE GENOMIC DNA]</scope>
    <source>
        <strain evidence="1 2">F</strain>
    </source>
</reference>
<evidence type="ECO:0000313" key="2">
    <source>
        <dbReference type="Proteomes" id="UP000235786"/>
    </source>
</evidence>
<evidence type="ECO:0000313" key="1">
    <source>
        <dbReference type="EMBL" id="PMD31533.1"/>
    </source>
</evidence>
<dbReference type="EMBL" id="KZ613962">
    <property type="protein sequence ID" value="PMD31533.1"/>
    <property type="molecule type" value="Genomic_DNA"/>
</dbReference>
<dbReference type="AlphaFoldDB" id="A0A2J6QZ38"/>
<feature type="non-terminal residue" evidence="1">
    <location>
        <position position="1"/>
    </location>
</feature>
<gene>
    <name evidence="1" type="ORF">L207DRAFT_441800</name>
</gene>
<dbReference type="OrthoDB" id="2157530at2759"/>
<keyword evidence="2" id="KW-1185">Reference proteome</keyword>
<protein>
    <submittedName>
        <fullName evidence="1">Uncharacterized protein</fullName>
    </submittedName>
</protein>
<name>A0A2J6QZ38_HYAVF</name>
<accession>A0A2J6QZ38</accession>